<dbReference type="InterPro" id="IPR011611">
    <property type="entry name" value="PfkB_dom"/>
</dbReference>
<accession>I1S1H7</accession>
<evidence type="ECO:0000259" key="3">
    <source>
        <dbReference type="Pfam" id="PF00294"/>
    </source>
</evidence>
<feature type="domain" description="Carbohydrate kinase PfkB" evidence="3">
    <location>
        <begin position="195"/>
        <end position="263"/>
    </location>
</feature>
<dbReference type="GO" id="GO:0016301">
    <property type="term" value="F:kinase activity"/>
    <property type="evidence" value="ECO:0007669"/>
    <property type="project" value="UniProtKB-KW"/>
</dbReference>
<evidence type="ECO:0000313" key="4">
    <source>
        <dbReference type="EMBL" id="CEF76030.1"/>
    </source>
</evidence>
<evidence type="ECO:0000313" key="6">
    <source>
        <dbReference type="Proteomes" id="UP000070720"/>
    </source>
</evidence>
<dbReference type="Proteomes" id="UP000070720">
    <property type="component" value="Chromosome 1"/>
</dbReference>
<proteinExistence type="predicted"/>
<dbReference type="Pfam" id="PF00294">
    <property type="entry name" value="PfkB"/>
    <property type="match status" value="2"/>
</dbReference>
<evidence type="ECO:0000256" key="2">
    <source>
        <dbReference type="ARBA" id="ARBA00022777"/>
    </source>
</evidence>
<keyword evidence="2" id="KW-0418">Kinase</keyword>
<dbReference type="STRING" id="229533.I1S1H7"/>
<dbReference type="OrthoDB" id="415590at2759"/>
<dbReference type="EMBL" id="HG970332">
    <property type="protein sequence ID" value="CEF76030.1"/>
    <property type="molecule type" value="Genomic_DNA"/>
</dbReference>
<dbReference type="eggNOG" id="KOG2855">
    <property type="taxonomic scope" value="Eukaryota"/>
</dbReference>
<dbReference type="InterPro" id="IPR002139">
    <property type="entry name" value="Ribo/fructo_kinase"/>
</dbReference>
<keyword evidence="6" id="KW-1185">Reference proteome</keyword>
<dbReference type="PANTHER" id="PTHR10584:SF166">
    <property type="entry name" value="RIBOKINASE"/>
    <property type="match status" value="1"/>
</dbReference>
<dbReference type="EnsemblFungi" id="CEF76030">
    <property type="protein sequence ID" value="CEF76030"/>
    <property type="gene ID" value="FGRRES_10580"/>
</dbReference>
<reference evidence="4 6" key="3">
    <citation type="journal article" date="2015" name="BMC Genomics">
        <title>The completed genome sequence of the pathogenic ascomycete fungus Fusarium graminearum.</title>
        <authorList>
            <person name="King R."/>
            <person name="Urban M."/>
            <person name="Hammond-Kosack M.C."/>
            <person name="Hassani-Pak K."/>
            <person name="Hammond-Kosack K.E."/>
        </authorList>
    </citation>
    <scope>NUCLEOTIDE SEQUENCE [LARGE SCALE GENOMIC DNA]</scope>
    <source>
        <strain evidence="6">ATCC MYA-4620 / CBS 123657 / FGSC 9075 / NRRL 31084 / PH-1</strain>
        <strain evidence="4">PH-1</strain>
    </source>
</reference>
<dbReference type="GO" id="GO:0006796">
    <property type="term" value="P:phosphate-containing compound metabolic process"/>
    <property type="evidence" value="ECO:0007669"/>
    <property type="project" value="UniProtKB-ARBA"/>
</dbReference>
<evidence type="ECO:0000256" key="1">
    <source>
        <dbReference type="ARBA" id="ARBA00022679"/>
    </source>
</evidence>
<feature type="domain" description="Carbohydrate kinase PfkB" evidence="3">
    <location>
        <begin position="94"/>
        <end position="174"/>
    </location>
</feature>
<dbReference type="PRINTS" id="PR00990">
    <property type="entry name" value="RIBOKINASE"/>
</dbReference>
<protein>
    <submittedName>
        <fullName evidence="4">Chromosome 1, complete genome</fullName>
    </submittedName>
</protein>
<dbReference type="RefSeq" id="XP_011319579.1">
    <property type="nucleotide sequence ID" value="XM_011321277.1"/>
</dbReference>
<sequence length="303" mass="32699">MAPNTIAVIGGLDDDLIMIASRIPDRGESVLGSHYQEALGGKGANSAIATFRTCHGWLSQKQDCLDSVATSGNIDFEQPSGQPRTAATAQQMMTDSHNDNIRVKMIGAVGDDRYGERFIVELNKNGVDISGVVTVPDARTSVCFVMIEETTRENRCLFTLGATATWTKDDFLTAEQLGDCIRPDLVVAQMEIDKHSEAAIMSGRDRHDVNQDTWLAIAQEILNRGVANVVITLGSKGAFYANAKGNGHCPAYDVKFEDTTGAGLGAQRGIPWSDEIDRFDTPEKKRIDVCSKSLAGLVSDSNA</sequence>
<dbReference type="PANTHER" id="PTHR10584">
    <property type="entry name" value="SUGAR KINASE"/>
    <property type="match status" value="1"/>
</dbReference>
<dbReference type="InterPro" id="IPR029056">
    <property type="entry name" value="Ribokinase-like"/>
</dbReference>
<keyword evidence="1" id="KW-0808">Transferase</keyword>
<reference evidence="5" key="4">
    <citation type="submission" date="2017-01" db="UniProtKB">
        <authorList>
            <consortium name="EnsemblFungi"/>
        </authorList>
    </citation>
    <scope>IDENTIFICATION</scope>
    <source>
        <strain evidence="5">PH-1 / ATCC MYA-4620 / FGSC 9075 / NRRL 31084</strain>
    </source>
</reference>
<gene>
    <name evidence="5" type="primary">FG10580.1</name>
    <name evidence="4" type="ORF">FGRAMPH1_01T08455</name>
</gene>
<dbReference type="Gene3D" id="3.40.1190.20">
    <property type="match status" value="3"/>
</dbReference>
<dbReference type="HOGENOM" id="CLU_027634_2_0_1"/>
<organism evidence="4 6">
    <name type="scientific">Gibberella zeae (strain ATCC MYA-4620 / CBS 123657 / FGSC 9075 / NRRL 31084 / PH-1)</name>
    <name type="common">Wheat head blight fungus</name>
    <name type="synonym">Fusarium graminearum</name>
    <dbReference type="NCBI Taxonomy" id="229533"/>
    <lineage>
        <taxon>Eukaryota</taxon>
        <taxon>Fungi</taxon>
        <taxon>Dikarya</taxon>
        <taxon>Ascomycota</taxon>
        <taxon>Pezizomycotina</taxon>
        <taxon>Sordariomycetes</taxon>
        <taxon>Hypocreomycetidae</taxon>
        <taxon>Hypocreales</taxon>
        <taxon>Nectriaceae</taxon>
        <taxon>Fusarium</taxon>
    </lineage>
</organism>
<accession>A0A098DC61</accession>
<reference evidence="5 6" key="2">
    <citation type="journal article" date="2010" name="Nature">
        <title>Comparative genomics reveals mobile pathogenicity chromosomes in Fusarium.</title>
        <authorList>
            <person name="Ma L.J."/>
            <person name="van der Does H.C."/>
            <person name="Borkovich K.A."/>
            <person name="Coleman J.J."/>
            <person name="Daboussi M.J."/>
            <person name="Di Pietro A."/>
            <person name="Dufresne M."/>
            <person name="Freitag M."/>
            <person name="Grabherr M."/>
            <person name="Henrissat B."/>
            <person name="Houterman P.M."/>
            <person name="Kang S."/>
            <person name="Shim W.B."/>
            <person name="Woloshuk C."/>
            <person name="Xie X."/>
            <person name="Xu J.R."/>
            <person name="Antoniw J."/>
            <person name="Baker S.E."/>
            <person name="Bluhm B.H."/>
            <person name="Breakspear A."/>
            <person name="Brown D.W."/>
            <person name="Butchko R.A."/>
            <person name="Chapman S."/>
            <person name="Coulson R."/>
            <person name="Coutinho P.M."/>
            <person name="Danchin E.G."/>
            <person name="Diener A."/>
            <person name="Gale L.R."/>
            <person name="Gardiner D.M."/>
            <person name="Goff S."/>
            <person name="Hammond-Kosack K.E."/>
            <person name="Hilburn K."/>
            <person name="Hua-Van A."/>
            <person name="Jonkers W."/>
            <person name="Kazan K."/>
            <person name="Kodira C.D."/>
            <person name="Koehrsen M."/>
            <person name="Kumar L."/>
            <person name="Lee Y.H."/>
            <person name="Li L."/>
            <person name="Manners J.M."/>
            <person name="Miranda-Saavedra D."/>
            <person name="Mukherjee M."/>
            <person name="Park G."/>
            <person name="Park J."/>
            <person name="Park S.Y."/>
            <person name="Proctor R.H."/>
            <person name="Regev A."/>
            <person name="Ruiz-Roldan M.C."/>
            <person name="Sain D."/>
            <person name="Sakthikumar S."/>
            <person name="Sykes S."/>
            <person name="Schwartz D.C."/>
            <person name="Turgeon B.G."/>
            <person name="Wapinski I."/>
            <person name="Yoder O."/>
            <person name="Young S."/>
            <person name="Zeng Q."/>
            <person name="Zhou S."/>
            <person name="Galagan J."/>
            <person name="Cuomo C.A."/>
            <person name="Kistler H.C."/>
            <person name="Rep M."/>
        </authorList>
    </citation>
    <scope>GENOME REANNOTATION</scope>
    <source>
        <strain evidence="6">ATCC MYA-4620 / CBS 123657 / FGSC 9075 / NRRL 31084 / PH-1</strain>
        <strain evidence="5">PH-1 / ATCC MYA-4620 / FGSC 9075 / NRRL 31084</strain>
    </source>
</reference>
<dbReference type="InParanoid" id="I1S1H7"/>
<name>I1S1H7_GIBZE</name>
<dbReference type="SUPFAM" id="SSF53613">
    <property type="entry name" value="Ribokinase-like"/>
    <property type="match status" value="1"/>
</dbReference>
<reference evidence="5 6" key="1">
    <citation type="journal article" date="2007" name="Science">
        <title>The Fusarium graminearum genome reveals a link between localized polymorphism and pathogen specialization.</title>
        <authorList>
            <person name="Cuomo C.A."/>
            <person name="Gueldener U."/>
            <person name="Xu J.-R."/>
            <person name="Trail F."/>
            <person name="Turgeon B.G."/>
            <person name="Di Pietro A."/>
            <person name="Walton J.D."/>
            <person name="Ma L.-J."/>
            <person name="Baker S.E."/>
            <person name="Rep M."/>
            <person name="Adam G."/>
            <person name="Antoniw J."/>
            <person name="Baldwin T."/>
            <person name="Calvo S.E."/>
            <person name="Chang Y.-L."/>
            <person name="DeCaprio D."/>
            <person name="Gale L.R."/>
            <person name="Gnerre S."/>
            <person name="Goswami R.S."/>
            <person name="Hammond-Kosack K."/>
            <person name="Harris L.J."/>
            <person name="Hilburn K."/>
            <person name="Kennell J.C."/>
            <person name="Kroken S."/>
            <person name="Magnuson J.K."/>
            <person name="Mannhaupt G."/>
            <person name="Mauceli E.W."/>
            <person name="Mewes H.-W."/>
            <person name="Mitterbauer R."/>
            <person name="Muehlbauer G."/>
            <person name="Muensterkoetter M."/>
            <person name="Nelson D."/>
            <person name="O'Donnell K."/>
            <person name="Ouellet T."/>
            <person name="Qi W."/>
            <person name="Quesneville H."/>
            <person name="Roncero M.I.G."/>
            <person name="Seong K.-Y."/>
            <person name="Tetko I.V."/>
            <person name="Urban M."/>
            <person name="Waalwijk C."/>
            <person name="Ward T.J."/>
            <person name="Yao J."/>
            <person name="Birren B.W."/>
            <person name="Kistler H.C."/>
        </authorList>
    </citation>
    <scope>NUCLEOTIDE SEQUENCE [LARGE SCALE GENOMIC DNA]</scope>
    <source>
        <strain evidence="6">ATCC MYA-4620 / CBS 123657 / FGSC 9075 / NRRL 31084 / PH-1</strain>
        <strain evidence="5">PH-1 / ATCC MYA-4620 / FGSC 9075 / NRRL 31084</strain>
    </source>
</reference>
<dbReference type="VEuPathDB" id="FungiDB:FGRAMPH1_01G08455"/>
<evidence type="ECO:0000313" key="5">
    <source>
        <dbReference type="EnsemblFungi" id="CEF76030"/>
    </source>
</evidence>
<dbReference type="KEGG" id="fgr:FGSG_10580"/>
<dbReference type="AlphaFoldDB" id="I1S1H7"/>